<name>A0A363UNV9_9GAMM</name>
<dbReference type="PANTHER" id="PTHR43240">
    <property type="entry name" value="1,4-DIHYDROXY-2-NAPHTHOYL-COA THIOESTERASE 1"/>
    <property type="match status" value="1"/>
</dbReference>
<evidence type="ECO:0000259" key="2">
    <source>
        <dbReference type="Pfam" id="PF03061"/>
    </source>
</evidence>
<keyword evidence="1" id="KW-0378">Hydrolase</keyword>
<dbReference type="GO" id="GO:0061522">
    <property type="term" value="F:1,4-dihydroxy-2-naphthoyl-CoA thioesterase activity"/>
    <property type="evidence" value="ECO:0007669"/>
    <property type="project" value="TreeGrafter"/>
</dbReference>
<comment type="caution">
    <text evidence="3">The sequence shown here is derived from an EMBL/GenBank/DDBJ whole genome shotgun (WGS) entry which is preliminary data.</text>
</comment>
<dbReference type="InterPro" id="IPR029069">
    <property type="entry name" value="HotDog_dom_sf"/>
</dbReference>
<dbReference type="PANTHER" id="PTHR43240:SF10">
    <property type="entry name" value="BLL4964 PROTEIN"/>
    <property type="match status" value="1"/>
</dbReference>
<dbReference type="InterPro" id="IPR006683">
    <property type="entry name" value="Thioestr_dom"/>
</dbReference>
<accession>A0A363UNV9</accession>
<evidence type="ECO:0000313" key="4">
    <source>
        <dbReference type="Proteomes" id="UP000251800"/>
    </source>
</evidence>
<dbReference type="GO" id="GO:0005829">
    <property type="term" value="C:cytosol"/>
    <property type="evidence" value="ECO:0007669"/>
    <property type="project" value="TreeGrafter"/>
</dbReference>
<sequence>MKPVLSPAEVERLLHDGLPSAAGLRVLELEAGRATIRMPVDASMVRPGGTLSGPMMFAAADSAMYAVILGHLGPELLAVTTDTTIHFLRRPPLRDVDAEARILKLGRRLVICQVEIRTVDEAEPVAVATGTYSLPPRPAPV</sequence>
<gene>
    <name evidence="3" type="ORF">DEH80_04125</name>
</gene>
<evidence type="ECO:0000313" key="3">
    <source>
        <dbReference type="EMBL" id="PWN57123.1"/>
    </source>
</evidence>
<dbReference type="Gene3D" id="3.10.129.10">
    <property type="entry name" value="Hotdog Thioesterase"/>
    <property type="match status" value="1"/>
</dbReference>
<feature type="domain" description="Thioesterase" evidence="2">
    <location>
        <begin position="48"/>
        <end position="123"/>
    </location>
</feature>
<keyword evidence="4" id="KW-1185">Reference proteome</keyword>
<dbReference type="OrthoDB" id="9805304at2"/>
<evidence type="ECO:0000256" key="1">
    <source>
        <dbReference type="ARBA" id="ARBA00022801"/>
    </source>
</evidence>
<dbReference type="AlphaFoldDB" id="A0A363UNV9"/>
<dbReference type="EMBL" id="QEQK01000003">
    <property type="protein sequence ID" value="PWN57123.1"/>
    <property type="molecule type" value="Genomic_DNA"/>
</dbReference>
<proteinExistence type="predicted"/>
<reference evidence="3 4" key="1">
    <citation type="submission" date="2018-05" db="EMBL/GenBank/DDBJ databases">
        <title>Abyssibacter profundi OUC007T gen. nov., sp. nov, a marine bacterium isolated from seawater of the Mariana Trench.</title>
        <authorList>
            <person name="Zhou S."/>
        </authorList>
    </citation>
    <scope>NUCLEOTIDE SEQUENCE [LARGE SCALE GENOMIC DNA]</scope>
    <source>
        <strain evidence="3 4">OUC007</strain>
    </source>
</reference>
<dbReference type="CDD" id="cd03443">
    <property type="entry name" value="PaaI_thioesterase"/>
    <property type="match status" value="1"/>
</dbReference>
<dbReference type="InterPro" id="IPR003736">
    <property type="entry name" value="PAAI_dom"/>
</dbReference>
<protein>
    <submittedName>
        <fullName evidence="3">Thioesterase</fullName>
    </submittedName>
</protein>
<organism evidence="3 4">
    <name type="scientific">Abyssibacter profundi</name>
    <dbReference type="NCBI Taxonomy" id="2182787"/>
    <lineage>
        <taxon>Bacteria</taxon>
        <taxon>Pseudomonadati</taxon>
        <taxon>Pseudomonadota</taxon>
        <taxon>Gammaproteobacteria</taxon>
        <taxon>Chromatiales</taxon>
        <taxon>Oceanococcaceae</taxon>
        <taxon>Abyssibacter</taxon>
    </lineage>
</organism>
<dbReference type="Proteomes" id="UP000251800">
    <property type="component" value="Unassembled WGS sequence"/>
</dbReference>
<dbReference type="RefSeq" id="WP_109719203.1">
    <property type="nucleotide sequence ID" value="NZ_QEQK01000003.1"/>
</dbReference>
<dbReference type="SUPFAM" id="SSF54637">
    <property type="entry name" value="Thioesterase/thiol ester dehydrase-isomerase"/>
    <property type="match status" value="1"/>
</dbReference>
<dbReference type="Pfam" id="PF03061">
    <property type="entry name" value="4HBT"/>
    <property type="match status" value="1"/>
</dbReference>
<dbReference type="NCBIfam" id="TIGR00369">
    <property type="entry name" value="unchar_dom_1"/>
    <property type="match status" value="1"/>
</dbReference>